<dbReference type="PROSITE" id="PS50016">
    <property type="entry name" value="ZF_PHD_2"/>
    <property type="match status" value="1"/>
</dbReference>
<feature type="compositionally biased region" description="Basic and acidic residues" evidence="5">
    <location>
        <begin position="369"/>
        <end position="393"/>
    </location>
</feature>
<evidence type="ECO:0000313" key="7">
    <source>
        <dbReference type="EMBL" id="QSS54862.1"/>
    </source>
</evidence>
<feature type="compositionally biased region" description="Acidic residues" evidence="5">
    <location>
        <begin position="636"/>
        <end position="645"/>
    </location>
</feature>
<feature type="compositionally biased region" description="Basic residues" evidence="5">
    <location>
        <begin position="116"/>
        <end position="127"/>
    </location>
</feature>
<feature type="compositionally biased region" description="Polar residues" evidence="5">
    <location>
        <begin position="172"/>
        <end position="185"/>
    </location>
</feature>
<sequence length="806" mass="87545">MSWDRPIHSFNSSNGDPQTPKRTPTSAAFGESTFQTPKLESSFYDPRVTWNTADPYASSPEFLKTPQRFGLTTPSNHNYLHGLAERDSTLEPSASFALSLSPQLERTTLAGTVGVKKTKGGAKKRSNSRSGKEASDDQGDEGGKGTSDSAKHSAASMQTPPPTSTGRRKMQNKSNPVHTHLATGSTTGGADGMMGPPDSGHLQTPSRVGGISANLFDGQTLNLFQAAAGSSADSPFLPQNRLFWDQDTQFSTDSLDMPDNYGDPFGPNQTTTAAFDHGFVQSGLQNDTLQVPKFDTIHATSGMGHFDDSHAFNTPSMGSVDSNLYHSSFSTSPRLPTVRDEDPAMFLSSPARRFGFSESNMPQNTPPRLETRQPYHHQTEESKREKKLKELKRAKSLARRKAEAADEASDALRQSRSLQLLSRRNSTHSTHPHNRHASVYSSSGAGSYGNGVRKTPTKGRLSPLKTEAPSFHRPSSSAALCAPVESVVLKIGKDGRAKTEMKVVTEPPATLARGPGMDLEESSAGSETESSDESDFPISHSTNTSFHIHPESTPRQRNMSRAHSTSRPQSKSSSSYSSTVASPHSGRHSPWTNSSRSSGRLPQLPAQKDSWMLTRRQHTNPPGGHSRGQSITDSEATQEDDDEAGDAQHALKQVLRTRSRQAKLPTALYNRKTRPLHNPGTLRSSPPGLGRQFDSHHGDISSPTTITDPDFATPTTDRQSNPSNGTRCVCNSMDNGGHLMIQCESCTHWLHTKCVGLDRQSLPPVYICIYCTQTPMRGGRIRDPLAGTLGGQIPTSPLAHKSYRFR</sequence>
<dbReference type="AlphaFoldDB" id="A0A8A1LS51"/>
<keyword evidence="1" id="KW-0479">Metal-binding</keyword>
<feature type="compositionally biased region" description="Low complexity" evidence="5">
    <location>
        <begin position="412"/>
        <end position="424"/>
    </location>
</feature>
<feature type="region of interest" description="Disordered" evidence="5">
    <location>
        <begin position="1"/>
        <end position="34"/>
    </location>
</feature>
<keyword evidence="3" id="KW-0862">Zinc</keyword>
<evidence type="ECO:0000256" key="1">
    <source>
        <dbReference type="ARBA" id="ARBA00022723"/>
    </source>
</evidence>
<dbReference type="SMART" id="SM00249">
    <property type="entry name" value="PHD"/>
    <property type="match status" value="1"/>
</dbReference>
<evidence type="ECO:0000256" key="4">
    <source>
        <dbReference type="PROSITE-ProRule" id="PRU00146"/>
    </source>
</evidence>
<protein>
    <submittedName>
        <fullName evidence="7">PHD finger domain-containing protein</fullName>
    </submittedName>
</protein>
<dbReference type="Gene3D" id="3.30.40.10">
    <property type="entry name" value="Zinc/RING finger domain, C3HC4 (zinc finger)"/>
    <property type="match status" value="1"/>
</dbReference>
<evidence type="ECO:0000313" key="8">
    <source>
        <dbReference type="Proteomes" id="UP000663419"/>
    </source>
</evidence>
<dbReference type="GO" id="GO:0008270">
    <property type="term" value="F:zinc ion binding"/>
    <property type="evidence" value="ECO:0007669"/>
    <property type="project" value="UniProtKB-KW"/>
</dbReference>
<dbReference type="InterPro" id="IPR011011">
    <property type="entry name" value="Znf_FYVE_PHD"/>
</dbReference>
<organism evidence="7 8">
    <name type="scientific">Ajellomyces capsulatus (strain H88)</name>
    <name type="common">Darling's disease fungus</name>
    <name type="synonym">Histoplasma capsulatum</name>
    <dbReference type="NCBI Taxonomy" id="544711"/>
    <lineage>
        <taxon>Eukaryota</taxon>
        <taxon>Fungi</taxon>
        <taxon>Dikarya</taxon>
        <taxon>Ascomycota</taxon>
        <taxon>Pezizomycotina</taxon>
        <taxon>Eurotiomycetes</taxon>
        <taxon>Eurotiomycetidae</taxon>
        <taxon>Onygenales</taxon>
        <taxon>Ajellomycetaceae</taxon>
        <taxon>Histoplasma</taxon>
    </lineage>
</organism>
<evidence type="ECO:0000256" key="2">
    <source>
        <dbReference type="ARBA" id="ARBA00022771"/>
    </source>
</evidence>
<reference evidence="7" key="1">
    <citation type="submission" date="2021-01" db="EMBL/GenBank/DDBJ databases">
        <title>Chromosome-level genome assembly of a human fungal pathogen reveals clustering of transcriptionally co-regulated genes.</title>
        <authorList>
            <person name="Voorhies M."/>
            <person name="Cohen S."/>
            <person name="Shea T.P."/>
            <person name="Petrus S."/>
            <person name="Munoz J.F."/>
            <person name="Poplawski S."/>
            <person name="Goldman W.E."/>
            <person name="Michael T."/>
            <person name="Cuomo C.A."/>
            <person name="Sil A."/>
            <person name="Beyhan S."/>
        </authorList>
    </citation>
    <scope>NUCLEOTIDE SEQUENCE</scope>
    <source>
        <strain evidence="7">H88</strain>
    </source>
</reference>
<dbReference type="InterPro" id="IPR019787">
    <property type="entry name" value="Znf_PHD-finger"/>
</dbReference>
<feature type="compositionally biased region" description="Polar residues" evidence="5">
    <location>
        <begin position="590"/>
        <end position="600"/>
    </location>
</feature>
<evidence type="ECO:0000256" key="5">
    <source>
        <dbReference type="SAM" id="MobiDB-lite"/>
    </source>
</evidence>
<feature type="region of interest" description="Disordered" evidence="5">
    <location>
        <begin position="495"/>
        <end position="725"/>
    </location>
</feature>
<dbReference type="EMBL" id="CP069105">
    <property type="protein sequence ID" value="QSS54862.1"/>
    <property type="molecule type" value="Genomic_DNA"/>
</dbReference>
<dbReference type="Proteomes" id="UP000663419">
    <property type="component" value="Chromosome 4"/>
</dbReference>
<keyword evidence="2 4" id="KW-0863">Zinc-finger</keyword>
<dbReference type="InterPro" id="IPR013083">
    <property type="entry name" value="Znf_RING/FYVE/PHD"/>
</dbReference>
<dbReference type="Pfam" id="PF20826">
    <property type="entry name" value="PHD_5"/>
    <property type="match status" value="1"/>
</dbReference>
<evidence type="ECO:0000256" key="3">
    <source>
        <dbReference type="ARBA" id="ARBA00022833"/>
    </source>
</evidence>
<dbReference type="InterPro" id="IPR001965">
    <property type="entry name" value="Znf_PHD"/>
</dbReference>
<feature type="compositionally biased region" description="Low complexity" evidence="5">
    <location>
        <begin position="565"/>
        <end position="584"/>
    </location>
</feature>
<feature type="compositionally biased region" description="Polar residues" evidence="5">
    <location>
        <begin position="9"/>
        <end position="34"/>
    </location>
</feature>
<dbReference type="SUPFAM" id="SSF57903">
    <property type="entry name" value="FYVE/PHD zinc finger"/>
    <property type="match status" value="1"/>
</dbReference>
<feature type="region of interest" description="Disordered" evidence="5">
    <location>
        <begin position="109"/>
        <end position="198"/>
    </location>
</feature>
<feature type="compositionally biased region" description="Polar residues" evidence="5">
    <location>
        <begin position="701"/>
        <end position="725"/>
    </location>
</feature>
<dbReference type="VEuPathDB" id="FungiDB:I7I53_02556"/>
<dbReference type="PROSITE" id="PS01359">
    <property type="entry name" value="ZF_PHD_1"/>
    <property type="match status" value="1"/>
</dbReference>
<evidence type="ECO:0000259" key="6">
    <source>
        <dbReference type="PROSITE" id="PS50016"/>
    </source>
</evidence>
<feature type="domain" description="PHD-type" evidence="6">
    <location>
        <begin position="725"/>
        <end position="774"/>
    </location>
</feature>
<proteinExistence type="predicted"/>
<gene>
    <name evidence="7" type="ORF">I7I53_02556</name>
</gene>
<accession>A0A8A1LS51</accession>
<feature type="region of interest" description="Disordered" evidence="5">
    <location>
        <begin position="352"/>
        <end position="477"/>
    </location>
</feature>
<name>A0A8A1LS51_AJEC8</name>
<dbReference type="InterPro" id="IPR019786">
    <property type="entry name" value="Zinc_finger_PHD-type_CS"/>
</dbReference>